<feature type="region of interest" description="Disordered" evidence="2">
    <location>
        <begin position="126"/>
        <end position="206"/>
    </location>
</feature>
<comment type="caution">
    <text evidence="3">The sequence shown here is derived from an EMBL/GenBank/DDBJ whole genome shotgun (WGS) entry which is preliminary data.</text>
</comment>
<dbReference type="AlphaFoldDB" id="A0A9W8ATX2"/>
<proteinExistence type="predicted"/>
<feature type="region of interest" description="Disordered" evidence="2">
    <location>
        <begin position="80"/>
        <end position="105"/>
    </location>
</feature>
<evidence type="ECO:0000313" key="4">
    <source>
        <dbReference type="Proteomes" id="UP001151582"/>
    </source>
</evidence>
<dbReference type="Gene3D" id="3.40.50.10190">
    <property type="entry name" value="BRCT domain"/>
    <property type="match status" value="1"/>
</dbReference>
<feature type="non-terminal residue" evidence="3">
    <location>
        <position position="1"/>
    </location>
</feature>
<comment type="subcellular location">
    <subcellularLocation>
        <location evidence="1">Nucleus</location>
    </subcellularLocation>
</comment>
<evidence type="ECO:0000313" key="3">
    <source>
        <dbReference type="EMBL" id="KAJ1968349.1"/>
    </source>
</evidence>
<name>A0A9W8ATX2_9FUNG</name>
<reference evidence="3" key="1">
    <citation type="submission" date="2022-07" db="EMBL/GenBank/DDBJ databases">
        <title>Phylogenomic reconstructions and comparative analyses of Kickxellomycotina fungi.</title>
        <authorList>
            <person name="Reynolds N.K."/>
            <person name="Stajich J.E."/>
            <person name="Barry K."/>
            <person name="Grigoriev I.V."/>
            <person name="Crous P."/>
            <person name="Smith M.E."/>
        </authorList>
    </citation>
    <scope>NUCLEOTIDE SEQUENCE</scope>
    <source>
        <strain evidence="3">RSA 567</strain>
    </source>
</reference>
<dbReference type="GO" id="GO:0070545">
    <property type="term" value="C:PeBoW complex"/>
    <property type="evidence" value="ECO:0007669"/>
    <property type="project" value="TreeGrafter"/>
</dbReference>
<gene>
    <name evidence="3" type="primary">NOP7</name>
    <name evidence="3" type="ORF">H4R34_006280</name>
</gene>
<feature type="compositionally biased region" description="Acidic residues" evidence="2">
    <location>
        <begin position="82"/>
        <end position="105"/>
    </location>
</feature>
<dbReference type="InterPro" id="IPR010613">
    <property type="entry name" value="PES"/>
</dbReference>
<dbReference type="GO" id="GO:0003723">
    <property type="term" value="F:RNA binding"/>
    <property type="evidence" value="ECO:0007669"/>
    <property type="project" value="TreeGrafter"/>
</dbReference>
<sequence length="206" mass="23029">ICDRPSLQHTVLGRAYVQPQWVYDSANFQRLMPVEAYAPGKALPPHLSPFVEYKEGDYVPDEAKMLPLGITDGVAAHAADLGLDDDDGEDDHAKDEFDDEYDGPTIEDELEAEAAGMSFEEYAAQKAAASGKTTTENPKATAARKALKRRAVADQEESERQIMLKSVMSKRQRKQYASARRDTVGREKEARKLRDRKSQLAINDRE</sequence>
<dbReference type="Proteomes" id="UP001151582">
    <property type="component" value="Unassembled WGS sequence"/>
</dbReference>
<evidence type="ECO:0000256" key="2">
    <source>
        <dbReference type="SAM" id="MobiDB-lite"/>
    </source>
</evidence>
<dbReference type="EMBL" id="JANBQB010002143">
    <property type="protein sequence ID" value="KAJ1968349.1"/>
    <property type="molecule type" value="Genomic_DNA"/>
</dbReference>
<keyword evidence="4" id="KW-1185">Reference proteome</keyword>
<organism evidence="3 4">
    <name type="scientific">Dimargaris verticillata</name>
    <dbReference type="NCBI Taxonomy" id="2761393"/>
    <lineage>
        <taxon>Eukaryota</taxon>
        <taxon>Fungi</taxon>
        <taxon>Fungi incertae sedis</taxon>
        <taxon>Zoopagomycota</taxon>
        <taxon>Kickxellomycotina</taxon>
        <taxon>Dimargaritomycetes</taxon>
        <taxon>Dimargaritales</taxon>
        <taxon>Dimargaritaceae</taxon>
        <taxon>Dimargaris</taxon>
    </lineage>
</organism>
<protein>
    <submittedName>
        <fullName evidence="3">mRNA-binding ribosome synthesis protein nop7</fullName>
    </submittedName>
</protein>
<dbReference type="OrthoDB" id="10264910at2759"/>
<dbReference type="PANTHER" id="PTHR12221">
    <property type="entry name" value="PESCADILLO - RELATED"/>
    <property type="match status" value="1"/>
</dbReference>
<dbReference type="PANTHER" id="PTHR12221:SF6">
    <property type="entry name" value="PESCADILLO HOMOLOG"/>
    <property type="match status" value="1"/>
</dbReference>
<dbReference type="SUPFAM" id="SSF52113">
    <property type="entry name" value="BRCT domain"/>
    <property type="match status" value="1"/>
</dbReference>
<dbReference type="InterPro" id="IPR036420">
    <property type="entry name" value="BRCT_dom_sf"/>
</dbReference>
<dbReference type="GO" id="GO:0000463">
    <property type="term" value="P:maturation of LSU-rRNA from tricistronic rRNA transcript (SSU-rRNA, 5.8S rRNA, LSU-rRNA)"/>
    <property type="evidence" value="ECO:0007669"/>
    <property type="project" value="TreeGrafter"/>
</dbReference>
<feature type="compositionally biased region" description="Basic and acidic residues" evidence="2">
    <location>
        <begin position="179"/>
        <end position="206"/>
    </location>
</feature>
<accession>A0A9W8ATX2</accession>
<evidence type="ECO:0000256" key="1">
    <source>
        <dbReference type="ARBA" id="ARBA00004123"/>
    </source>
</evidence>